<keyword evidence="2" id="KW-1185">Reference proteome</keyword>
<accession>A0A8X6SDZ4</accession>
<evidence type="ECO:0000313" key="2">
    <source>
        <dbReference type="Proteomes" id="UP000887159"/>
    </source>
</evidence>
<organism evidence="1 2">
    <name type="scientific">Trichonephila clavipes</name>
    <name type="common">Golden silk orbweaver</name>
    <name type="synonym">Nephila clavipes</name>
    <dbReference type="NCBI Taxonomy" id="2585209"/>
    <lineage>
        <taxon>Eukaryota</taxon>
        <taxon>Metazoa</taxon>
        <taxon>Ecdysozoa</taxon>
        <taxon>Arthropoda</taxon>
        <taxon>Chelicerata</taxon>
        <taxon>Arachnida</taxon>
        <taxon>Araneae</taxon>
        <taxon>Araneomorphae</taxon>
        <taxon>Entelegynae</taxon>
        <taxon>Araneoidea</taxon>
        <taxon>Nephilidae</taxon>
        <taxon>Trichonephila</taxon>
    </lineage>
</organism>
<name>A0A8X6SDZ4_TRICX</name>
<dbReference type="Proteomes" id="UP000887159">
    <property type="component" value="Unassembled WGS sequence"/>
</dbReference>
<evidence type="ECO:0000313" key="1">
    <source>
        <dbReference type="EMBL" id="GFY09688.1"/>
    </source>
</evidence>
<proteinExistence type="predicted"/>
<dbReference type="EMBL" id="BMAU01021291">
    <property type="protein sequence ID" value="GFY09688.1"/>
    <property type="molecule type" value="Genomic_DNA"/>
</dbReference>
<reference evidence="1" key="1">
    <citation type="submission" date="2020-08" db="EMBL/GenBank/DDBJ databases">
        <title>Multicomponent nature underlies the extraordinary mechanical properties of spider dragline silk.</title>
        <authorList>
            <person name="Kono N."/>
            <person name="Nakamura H."/>
            <person name="Mori M."/>
            <person name="Yoshida Y."/>
            <person name="Ohtoshi R."/>
            <person name="Malay A.D."/>
            <person name="Moran D.A.P."/>
            <person name="Tomita M."/>
            <person name="Numata K."/>
            <person name="Arakawa K."/>
        </authorList>
    </citation>
    <scope>NUCLEOTIDE SEQUENCE</scope>
</reference>
<sequence length="140" mass="15787">MKFSEGCKSFEMCTNCSSELACLHPLMPRAHQAEFSRRSLAGVEFFESVRYHGPGLALLTSVDVQQQQRQTYIVDSNFPYMITNCLNLQAVTPECLGGPPVDVMGFKDTAPVKRGALRCKELLHNILRLSTVLQGFFFHW</sequence>
<protein>
    <submittedName>
        <fullName evidence="1">Uncharacterized protein</fullName>
    </submittedName>
</protein>
<dbReference type="AlphaFoldDB" id="A0A8X6SDZ4"/>
<gene>
    <name evidence="1" type="ORF">TNCV_381821</name>
</gene>
<comment type="caution">
    <text evidence="1">The sequence shown here is derived from an EMBL/GenBank/DDBJ whole genome shotgun (WGS) entry which is preliminary data.</text>
</comment>